<dbReference type="OMA" id="ICGGDAF"/>
<dbReference type="InterPro" id="IPR040174">
    <property type="entry name" value="RNLS"/>
</dbReference>
<evidence type="ECO:0000256" key="1">
    <source>
        <dbReference type="SAM" id="SignalP"/>
    </source>
</evidence>
<dbReference type="HOGENOM" id="CLU_036034_1_0_1"/>
<gene>
    <name evidence="3" type="ORF">NEMVEDRAFT_v1g211951</name>
</gene>
<dbReference type="Gene3D" id="3.90.660.10">
    <property type="match status" value="1"/>
</dbReference>
<reference evidence="3 4" key="1">
    <citation type="journal article" date="2007" name="Science">
        <title>Sea anemone genome reveals ancestral eumetazoan gene repertoire and genomic organization.</title>
        <authorList>
            <person name="Putnam N.H."/>
            <person name="Srivastava M."/>
            <person name="Hellsten U."/>
            <person name="Dirks B."/>
            <person name="Chapman J."/>
            <person name="Salamov A."/>
            <person name="Terry A."/>
            <person name="Shapiro H."/>
            <person name="Lindquist E."/>
            <person name="Kapitonov V.V."/>
            <person name="Jurka J."/>
            <person name="Genikhovich G."/>
            <person name="Grigoriev I.V."/>
            <person name="Lucas S.M."/>
            <person name="Steele R.E."/>
            <person name="Finnerty J.R."/>
            <person name="Technau U."/>
            <person name="Martindale M.Q."/>
            <person name="Rokhsar D.S."/>
        </authorList>
    </citation>
    <scope>NUCLEOTIDE SEQUENCE [LARGE SCALE GENOMIC DNA]</scope>
    <source>
        <strain evidence="4">CH2 X CH6</strain>
    </source>
</reference>
<dbReference type="OrthoDB" id="2161133at2759"/>
<evidence type="ECO:0000313" key="3">
    <source>
        <dbReference type="EMBL" id="EDO37145.1"/>
    </source>
</evidence>
<protein>
    <recommendedName>
        <fullName evidence="2">Amine oxidase domain-containing protein</fullName>
    </recommendedName>
</protein>
<dbReference type="Proteomes" id="UP000001593">
    <property type="component" value="Unassembled WGS sequence"/>
</dbReference>
<dbReference type="KEGG" id="nve:5508634"/>
<sequence length="341" mass="37138">MSTSKVLIVGAGLTGSLTAALLRRQCQSIDLTVWEKSRGAGGRMTTARSPDGCSGRADTGAQYISAKPQYFTDHNSFYKELLATSTLVPFTGVIDGEVKQDGVKHFVAPNGTSAIAKYFLQQSGAKVCYQTHCTDITANSTKLKCTDMEGKQSVFDSVIVTIPVPQILGLTGTIHDLAQAKRELFDDVKYSSRYALALFYAPGIKGVDFPWTAKYVTGDECIRFACVDSKKRQQDSSVSGTSIVLHSSVPFGIKHLESDRQEVENIMLKHTFELFPNLPKPTATKCQKWRYSQVSQSVKGMPGSQVLMTSPLLVVGGDAFTHSNFDGCVDSAMSIVRNFTK</sequence>
<dbReference type="InterPro" id="IPR002937">
    <property type="entry name" value="Amino_oxidase"/>
</dbReference>
<keyword evidence="4" id="KW-1185">Reference proteome</keyword>
<dbReference type="GO" id="GO:0005576">
    <property type="term" value="C:extracellular region"/>
    <property type="evidence" value="ECO:0000318"/>
    <property type="project" value="GO_Central"/>
</dbReference>
<dbReference type="Gene3D" id="3.50.50.60">
    <property type="entry name" value="FAD/NAD(P)-binding domain"/>
    <property type="match status" value="1"/>
</dbReference>
<evidence type="ECO:0000313" key="4">
    <source>
        <dbReference type="Proteomes" id="UP000001593"/>
    </source>
</evidence>
<feature type="domain" description="Amine oxidase" evidence="2">
    <location>
        <begin position="99"/>
        <end position="333"/>
    </location>
</feature>
<dbReference type="Pfam" id="PF13450">
    <property type="entry name" value="NAD_binding_8"/>
    <property type="match status" value="1"/>
</dbReference>
<dbReference type="PANTHER" id="PTHR23357">
    <property type="entry name" value="RENALASE"/>
    <property type="match status" value="1"/>
</dbReference>
<proteinExistence type="predicted"/>
<dbReference type="Pfam" id="PF01593">
    <property type="entry name" value="Amino_oxidase"/>
    <property type="match status" value="1"/>
</dbReference>
<feature type="signal peptide" evidence="1">
    <location>
        <begin position="1"/>
        <end position="19"/>
    </location>
</feature>
<name>A7SGJ0_NEMVE</name>
<accession>A7SGJ0</accession>
<dbReference type="AlphaFoldDB" id="A7SGJ0"/>
<organism evidence="3 4">
    <name type="scientific">Nematostella vectensis</name>
    <name type="common">Starlet sea anemone</name>
    <dbReference type="NCBI Taxonomy" id="45351"/>
    <lineage>
        <taxon>Eukaryota</taxon>
        <taxon>Metazoa</taxon>
        <taxon>Cnidaria</taxon>
        <taxon>Anthozoa</taxon>
        <taxon>Hexacorallia</taxon>
        <taxon>Actiniaria</taxon>
        <taxon>Edwardsiidae</taxon>
        <taxon>Nematostella</taxon>
    </lineage>
</organism>
<dbReference type="SUPFAM" id="SSF51905">
    <property type="entry name" value="FAD/NAD(P)-binding domain"/>
    <property type="match status" value="1"/>
</dbReference>
<keyword evidence="1" id="KW-0732">Signal</keyword>
<dbReference type="InParanoid" id="A7SGJ0"/>
<dbReference type="InterPro" id="IPR036188">
    <property type="entry name" value="FAD/NAD-bd_sf"/>
</dbReference>
<evidence type="ECO:0000259" key="2">
    <source>
        <dbReference type="Pfam" id="PF01593"/>
    </source>
</evidence>
<dbReference type="GO" id="GO:0016651">
    <property type="term" value="F:oxidoreductase activity, acting on NAD(P)H"/>
    <property type="evidence" value="ECO:0000318"/>
    <property type="project" value="GO_Central"/>
</dbReference>
<dbReference type="PANTHER" id="PTHR23357:SF1">
    <property type="entry name" value="RENALASE"/>
    <property type="match status" value="1"/>
</dbReference>
<dbReference type="PhylomeDB" id="A7SGJ0"/>
<dbReference type="EMBL" id="DS469653">
    <property type="protein sequence ID" value="EDO37145.1"/>
    <property type="molecule type" value="Genomic_DNA"/>
</dbReference>
<dbReference type="eggNOG" id="ENOG502QUZR">
    <property type="taxonomic scope" value="Eukaryota"/>
</dbReference>
<dbReference type="STRING" id="45351.A7SGJ0"/>
<feature type="chain" id="PRO_5002715253" description="Amine oxidase domain-containing protein" evidence="1">
    <location>
        <begin position="20"/>
        <end position="341"/>
    </location>
</feature>